<sequence length="50" mass="6174">MDISNLYTYYMFHINEIFVRKQIYNTCNHFLVYIIFFLVTPNSQLVNNMF</sequence>
<organism evidence="1 2">
    <name type="scientific">Parastrongyloides trichosuri</name>
    <name type="common">Possum-specific nematode worm</name>
    <dbReference type="NCBI Taxonomy" id="131310"/>
    <lineage>
        <taxon>Eukaryota</taxon>
        <taxon>Metazoa</taxon>
        <taxon>Ecdysozoa</taxon>
        <taxon>Nematoda</taxon>
        <taxon>Chromadorea</taxon>
        <taxon>Rhabditida</taxon>
        <taxon>Tylenchina</taxon>
        <taxon>Panagrolaimomorpha</taxon>
        <taxon>Strongyloidoidea</taxon>
        <taxon>Strongyloididae</taxon>
        <taxon>Parastrongyloides</taxon>
    </lineage>
</organism>
<name>A0A0N4ZDR8_PARTI</name>
<protein>
    <submittedName>
        <fullName evidence="2">Uncharacterized protein</fullName>
    </submittedName>
</protein>
<accession>A0A0N4ZDR8</accession>
<proteinExistence type="predicted"/>
<evidence type="ECO:0000313" key="2">
    <source>
        <dbReference type="WBParaSite" id="PTRK_0000572566.1"/>
    </source>
</evidence>
<dbReference type="AlphaFoldDB" id="A0A0N4ZDR8"/>
<dbReference type="Proteomes" id="UP000038045">
    <property type="component" value="Unplaced"/>
</dbReference>
<evidence type="ECO:0000313" key="1">
    <source>
        <dbReference type="Proteomes" id="UP000038045"/>
    </source>
</evidence>
<reference evidence="2" key="1">
    <citation type="submission" date="2017-02" db="UniProtKB">
        <authorList>
            <consortium name="WormBaseParasite"/>
        </authorList>
    </citation>
    <scope>IDENTIFICATION</scope>
</reference>
<keyword evidence="1" id="KW-1185">Reference proteome</keyword>
<dbReference type="WBParaSite" id="PTRK_0000572566.1">
    <property type="protein sequence ID" value="PTRK_0000572566.1"/>
    <property type="gene ID" value="PTRK_0000572566"/>
</dbReference>